<proteinExistence type="predicted"/>
<evidence type="ECO:0000313" key="2">
    <source>
        <dbReference type="Proteomes" id="UP000638981"/>
    </source>
</evidence>
<evidence type="ECO:0008006" key="3">
    <source>
        <dbReference type="Google" id="ProtNLM"/>
    </source>
</evidence>
<dbReference type="EMBL" id="BMYJ01000006">
    <property type="protein sequence ID" value="GHC58699.1"/>
    <property type="molecule type" value="Genomic_DNA"/>
</dbReference>
<gene>
    <name evidence="1" type="ORF">GCM10007315_23010</name>
</gene>
<comment type="caution">
    <text evidence="1">The sequence shown here is derived from an EMBL/GenBank/DDBJ whole genome shotgun (WGS) entry which is preliminary data.</text>
</comment>
<accession>A0A918TSZ0</accession>
<reference evidence="1" key="2">
    <citation type="submission" date="2020-09" db="EMBL/GenBank/DDBJ databases">
        <authorList>
            <person name="Sun Q."/>
            <person name="Kim S."/>
        </authorList>
    </citation>
    <scope>NUCLEOTIDE SEQUENCE</scope>
    <source>
        <strain evidence="1">KCTC 23310</strain>
    </source>
</reference>
<evidence type="ECO:0000313" key="1">
    <source>
        <dbReference type="EMBL" id="GHC58699.1"/>
    </source>
</evidence>
<dbReference type="Proteomes" id="UP000638981">
    <property type="component" value="Unassembled WGS sequence"/>
</dbReference>
<dbReference type="AlphaFoldDB" id="A0A918TSZ0"/>
<organism evidence="1 2">
    <name type="scientific">Neogemmobacter tilapiae</name>
    <dbReference type="NCBI Taxonomy" id="875041"/>
    <lineage>
        <taxon>Bacteria</taxon>
        <taxon>Pseudomonadati</taxon>
        <taxon>Pseudomonadota</taxon>
        <taxon>Alphaproteobacteria</taxon>
        <taxon>Rhodobacterales</taxon>
        <taxon>Paracoccaceae</taxon>
        <taxon>Neogemmobacter</taxon>
    </lineage>
</organism>
<protein>
    <recommendedName>
        <fullName evidence="3">YCII-related domain-containing protein</fullName>
    </recommendedName>
</protein>
<dbReference type="InterPro" id="IPR011008">
    <property type="entry name" value="Dimeric_a/b-barrel"/>
</dbReference>
<name>A0A918TSZ0_9RHOB</name>
<sequence>MENEMHLITLRFGAEKARAAEFMAGHNAWLQRGFDEGAFLASGSLPGGAGGFVLARGAGVEARVEADPFVAEGIVIAEIQALPATRMVPGLAALVA</sequence>
<dbReference type="SUPFAM" id="SSF54909">
    <property type="entry name" value="Dimeric alpha+beta barrel"/>
    <property type="match status" value="1"/>
</dbReference>
<keyword evidence="2" id="KW-1185">Reference proteome</keyword>
<reference evidence="1" key="1">
    <citation type="journal article" date="2014" name="Int. J. Syst. Evol. Microbiol.">
        <title>Complete genome sequence of Corynebacterium casei LMG S-19264T (=DSM 44701T), isolated from a smear-ripened cheese.</title>
        <authorList>
            <consortium name="US DOE Joint Genome Institute (JGI-PGF)"/>
            <person name="Walter F."/>
            <person name="Albersmeier A."/>
            <person name="Kalinowski J."/>
            <person name="Ruckert C."/>
        </authorList>
    </citation>
    <scope>NUCLEOTIDE SEQUENCE</scope>
    <source>
        <strain evidence="1">KCTC 23310</strain>
    </source>
</reference>